<name>A0AC61QWU9_9FIRM</name>
<proteinExistence type="predicted"/>
<organism evidence="1 2">
    <name type="scientific">Hominisplanchenecus murintestinalis</name>
    <dbReference type="NCBI Taxonomy" id="2941517"/>
    <lineage>
        <taxon>Bacteria</taxon>
        <taxon>Bacillati</taxon>
        <taxon>Bacillota</taxon>
        <taxon>Clostridia</taxon>
        <taxon>Lachnospirales</taxon>
        <taxon>Lachnospiraceae</taxon>
        <taxon>Hominisplanchenecus</taxon>
    </lineage>
</organism>
<keyword evidence="2" id="KW-1185">Reference proteome</keyword>
<sequence length="290" mass="32032">MQIEEANQKIAALESEIQKIEKVQKTAGQTEAETAKQQTETETKIETETETETQTETERVQIETEQQTETETETEQKQENGFTVAIDPGHQGSWVDMSAQEPSAPGSTVMKAKATTGTAGSFTQIPEYELNLDISLALQTELENRGYRVVMTRTDNDTAISNAERAVKAYEEGGDIYVRIHANGSEDSSVSGALGMTPSYDNAYVGHLAEESYRLTDCILSAYCQETGFGDLGIQYHDDMTGINWSQIPVTILEMGFMTNEHDDTAMADEAMRQKMVMGIANGVDQYFGR</sequence>
<comment type="caution">
    <text evidence="1">The sequence shown here is derived from an EMBL/GenBank/DDBJ whole genome shotgun (WGS) entry which is preliminary data.</text>
</comment>
<dbReference type="EMBL" id="SRZB01000031">
    <property type="protein sequence ID" value="TGX97479.1"/>
    <property type="molecule type" value="Genomic_DNA"/>
</dbReference>
<reference evidence="1" key="1">
    <citation type="submission" date="2019-04" db="EMBL/GenBank/DDBJ databases">
        <title>Microbes associate with the intestines of laboratory mice.</title>
        <authorList>
            <person name="Navarre W."/>
            <person name="Wong E."/>
            <person name="Huang K."/>
            <person name="Tropini C."/>
            <person name="Ng K."/>
            <person name="Yu B."/>
        </authorList>
    </citation>
    <scope>NUCLEOTIDE SEQUENCE</scope>
    <source>
        <strain evidence="1">NM72_1-8</strain>
    </source>
</reference>
<dbReference type="Proteomes" id="UP000307720">
    <property type="component" value="Unassembled WGS sequence"/>
</dbReference>
<accession>A0AC61QWU9</accession>
<protein>
    <submittedName>
        <fullName evidence="1">N-acetylmuramoyl-L-alanine amidase</fullName>
    </submittedName>
</protein>
<evidence type="ECO:0000313" key="2">
    <source>
        <dbReference type="Proteomes" id="UP000307720"/>
    </source>
</evidence>
<gene>
    <name evidence="1" type="ORF">E5357_12500</name>
</gene>
<evidence type="ECO:0000313" key="1">
    <source>
        <dbReference type="EMBL" id="TGX97479.1"/>
    </source>
</evidence>